<keyword evidence="2" id="KW-0227">DNA damage</keyword>
<comment type="subcellular location">
    <subcellularLocation>
        <location evidence="1">Nucleus</location>
    </subcellularLocation>
</comment>
<protein>
    <recommendedName>
        <fullName evidence="7">XLF-like coiled-coil region domain-containing protein</fullName>
    </recommendedName>
</protein>
<evidence type="ECO:0000256" key="4">
    <source>
        <dbReference type="ARBA" id="ARBA00023242"/>
    </source>
</evidence>
<dbReference type="Proteomes" id="UP000299102">
    <property type="component" value="Unassembled WGS sequence"/>
</dbReference>
<dbReference type="InterPro" id="IPR052287">
    <property type="entry name" value="NHEJ_factor"/>
</dbReference>
<keyword evidence="9" id="KW-1185">Reference proteome</keyword>
<dbReference type="InterPro" id="IPR053829">
    <property type="entry name" value="XLF-like_CC"/>
</dbReference>
<feature type="region of interest" description="Disordered" evidence="6">
    <location>
        <begin position="217"/>
        <end position="237"/>
    </location>
</feature>
<evidence type="ECO:0000256" key="3">
    <source>
        <dbReference type="ARBA" id="ARBA00023204"/>
    </source>
</evidence>
<feature type="compositionally biased region" description="Polar residues" evidence="6">
    <location>
        <begin position="217"/>
        <end position="226"/>
    </location>
</feature>
<accession>A0A4C1Y4N1</accession>
<dbReference type="OrthoDB" id="2155935at2759"/>
<dbReference type="GO" id="GO:0045027">
    <property type="term" value="F:DNA end binding"/>
    <property type="evidence" value="ECO:0007669"/>
    <property type="project" value="TreeGrafter"/>
</dbReference>
<evidence type="ECO:0000256" key="6">
    <source>
        <dbReference type="SAM" id="MobiDB-lite"/>
    </source>
</evidence>
<comment type="similarity">
    <text evidence="5">Belongs to the XRCC4-XLF family. XLF subfamily.</text>
</comment>
<dbReference type="Pfam" id="PF21928">
    <property type="entry name" value="XLF_CC"/>
    <property type="match status" value="1"/>
</dbReference>
<gene>
    <name evidence="8" type="ORF">EVAR_40262_1</name>
</gene>
<evidence type="ECO:0000259" key="7">
    <source>
        <dbReference type="Pfam" id="PF21928"/>
    </source>
</evidence>
<dbReference type="AlphaFoldDB" id="A0A4C1Y4N1"/>
<evidence type="ECO:0000313" key="9">
    <source>
        <dbReference type="Proteomes" id="UP000299102"/>
    </source>
</evidence>
<dbReference type="GO" id="GO:0006303">
    <property type="term" value="P:double-strand break repair via nonhomologous end joining"/>
    <property type="evidence" value="ECO:0007669"/>
    <property type="project" value="TreeGrafter"/>
</dbReference>
<dbReference type="Gene3D" id="1.10.287.450">
    <property type="entry name" value="Helix hairpin bin"/>
    <property type="match status" value="1"/>
</dbReference>
<proteinExistence type="inferred from homology"/>
<dbReference type="GO" id="GO:0032807">
    <property type="term" value="C:DNA ligase IV complex"/>
    <property type="evidence" value="ECO:0007669"/>
    <property type="project" value="TreeGrafter"/>
</dbReference>
<feature type="domain" description="XLF-like coiled-coil region" evidence="7">
    <location>
        <begin position="69"/>
        <end position="112"/>
    </location>
</feature>
<comment type="caution">
    <text evidence="8">The sequence shown here is derived from an EMBL/GenBank/DDBJ whole genome shotgun (WGS) entry which is preliminary data.</text>
</comment>
<evidence type="ECO:0000313" key="8">
    <source>
        <dbReference type="EMBL" id="GBP69782.1"/>
    </source>
</evidence>
<keyword evidence="3" id="KW-0234">DNA repair</keyword>
<dbReference type="PANTHER" id="PTHR32235:SF1">
    <property type="entry name" value="NON-HOMOLOGOUS END-JOINING FACTOR 1"/>
    <property type="match status" value="1"/>
</dbReference>
<organism evidence="8 9">
    <name type="scientific">Eumeta variegata</name>
    <name type="common">Bagworm moth</name>
    <name type="synonym">Eumeta japonica</name>
    <dbReference type="NCBI Taxonomy" id="151549"/>
    <lineage>
        <taxon>Eukaryota</taxon>
        <taxon>Metazoa</taxon>
        <taxon>Ecdysozoa</taxon>
        <taxon>Arthropoda</taxon>
        <taxon>Hexapoda</taxon>
        <taxon>Insecta</taxon>
        <taxon>Pterygota</taxon>
        <taxon>Neoptera</taxon>
        <taxon>Endopterygota</taxon>
        <taxon>Lepidoptera</taxon>
        <taxon>Glossata</taxon>
        <taxon>Ditrysia</taxon>
        <taxon>Tineoidea</taxon>
        <taxon>Psychidae</taxon>
        <taxon>Oiketicinae</taxon>
        <taxon>Eumeta</taxon>
    </lineage>
</organism>
<evidence type="ECO:0000256" key="2">
    <source>
        <dbReference type="ARBA" id="ARBA00022763"/>
    </source>
</evidence>
<dbReference type="EMBL" id="BGZK01001052">
    <property type="protein sequence ID" value="GBP69782.1"/>
    <property type="molecule type" value="Genomic_DNA"/>
</dbReference>
<reference evidence="8 9" key="1">
    <citation type="journal article" date="2019" name="Commun. Biol.">
        <title>The bagworm genome reveals a unique fibroin gene that provides high tensile strength.</title>
        <authorList>
            <person name="Kono N."/>
            <person name="Nakamura H."/>
            <person name="Ohtoshi R."/>
            <person name="Tomita M."/>
            <person name="Numata K."/>
            <person name="Arakawa K."/>
        </authorList>
    </citation>
    <scope>NUCLEOTIDE SEQUENCE [LARGE SCALE GENOMIC DNA]</scope>
</reference>
<name>A0A4C1Y4N1_EUMVA</name>
<evidence type="ECO:0000256" key="1">
    <source>
        <dbReference type="ARBA" id="ARBA00004123"/>
    </source>
</evidence>
<evidence type="ECO:0000256" key="5">
    <source>
        <dbReference type="ARBA" id="ARBA00025747"/>
    </source>
</evidence>
<dbReference type="PANTHER" id="PTHR32235">
    <property type="entry name" value="NON-HOMOLOGOUS END-JOINING FACTOR 1"/>
    <property type="match status" value="1"/>
</dbReference>
<keyword evidence="4" id="KW-0539">Nucleus</keyword>
<sequence length="282" mass="32130">MKVLRPLSAWRGLQRNVLEAVGFRKERAMQFLPILFTLPLTMSLTLADYRIFPKDTGWSTLPAEWEASINCHVTAPLLRAVHDLKNSQNELCKLLVQKDKEINEYREEGARLYYEHIKRLNALLRAPEFNYDEYKAQNTSLAKLFKNDDILNCIVKKIIDQETHVTLKKKKTNEITSSTSSNNSLLCNEVKEECTSTSGNSFHCGEPSGIESVENANETHTTSMPAQSIKEESKDMARRHLKRELTDPVSNGTAPVIIKEENIQIPSSNSIIKKKPKKLFNL</sequence>